<dbReference type="RefSeq" id="WP_186953702.1">
    <property type="nucleotide sequence ID" value="NZ_JACOFX010000004.1"/>
</dbReference>
<accession>A0ABR6Z969</accession>
<dbReference type="InterPro" id="IPR011322">
    <property type="entry name" value="N-reg_PII-like_a/b"/>
</dbReference>
<proteinExistence type="predicted"/>
<reference evidence="1 2" key="1">
    <citation type="submission" date="2020-08" db="EMBL/GenBank/DDBJ databases">
        <title>Novel species isolated from subtropical streams in China.</title>
        <authorList>
            <person name="Lu H."/>
        </authorList>
    </citation>
    <scope>NUCLEOTIDE SEQUENCE [LARGE SCALE GENOMIC DNA]</scope>
    <source>
        <strain evidence="1 2">NL8W</strain>
    </source>
</reference>
<dbReference type="SUPFAM" id="SSF54913">
    <property type="entry name" value="GlnB-like"/>
    <property type="match status" value="1"/>
</dbReference>
<keyword evidence="2" id="KW-1185">Reference proteome</keyword>
<sequence>MTQSKDLITIATFLNPWDAHILRGLLESEDIPACLASEHVVWLNWQWSMALGGVDLRVPYAAQDRAKEVLEQYMQGDYAAALQAATDAEFGAAEQADACPHCGSRDISSSNTNPGMLSALGIYFFLGVIVPQPKAIKCRACGHSLKELAEDASKS</sequence>
<dbReference type="EMBL" id="JACOFX010000004">
    <property type="protein sequence ID" value="MBC3908159.1"/>
    <property type="molecule type" value="Genomic_DNA"/>
</dbReference>
<organism evidence="1 2">
    <name type="scientific">Undibacterium umbellatum</name>
    <dbReference type="NCBI Taxonomy" id="2762300"/>
    <lineage>
        <taxon>Bacteria</taxon>
        <taxon>Pseudomonadati</taxon>
        <taxon>Pseudomonadota</taxon>
        <taxon>Betaproteobacteria</taxon>
        <taxon>Burkholderiales</taxon>
        <taxon>Oxalobacteraceae</taxon>
        <taxon>Undibacterium</taxon>
    </lineage>
</organism>
<gene>
    <name evidence="1" type="ORF">H8L47_11385</name>
</gene>
<evidence type="ECO:0000313" key="2">
    <source>
        <dbReference type="Proteomes" id="UP000646911"/>
    </source>
</evidence>
<name>A0ABR6Z969_9BURK</name>
<dbReference type="Proteomes" id="UP000646911">
    <property type="component" value="Unassembled WGS sequence"/>
</dbReference>
<comment type="caution">
    <text evidence="1">The sequence shown here is derived from an EMBL/GenBank/DDBJ whole genome shotgun (WGS) entry which is preliminary data.</text>
</comment>
<evidence type="ECO:0000313" key="1">
    <source>
        <dbReference type="EMBL" id="MBC3908159.1"/>
    </source>
</evidence>
<protein>
    <submittedName>
        <fullName evidence="1">DUF2007 domain-containing protein</fullName>
    </submittedName>
</protein>